<reference evidence="3 4" key="1">
    <citation type="submission" date="2019-05" db="EMBL/GenBank/DDBJ databases">
        <title>Another draft genome of Portunus trituberculatus and its Hox gene families provides insights of decapod evolution.</title>
        <authorList>
            <person name="Jeong J.-H."/>
            <person name="Song I."/>
            <person name="Kim S."/>
            <person name="Choi T."/>
            <person name="Kim D."/>
            <person name="Ryu S."/>
            <person name="Kim W."/>
        </authorList>
    </citation>
    <scope>NUCLEOTIDE SEQUENCE [LARGE SCALE GENOMIC DNA]</scope>
    <source>
        <tissue evidence="3">Muscle</tissue>
    </source>
</reference>
<feature type="signal peptide" evidence="2">
    <location>
        <begin position="1"/>
        <end position="21"/>
    </location>
</feature>
<feature type="compositionally biased region" description="Acidic residues" evidence="1">
    <location>
        <begin position="53"/>
        <end position="76"/>
    </location>
</feature>
<comment type="caution">
    <text evidence="3">The sequence shown here is derived from an EMBL/GenBank/DDBJ whole genome shotgun (WGS) entry which is preliminary data.</text>
</comment>
<accession>A0A5B7K713</accession>
<dbReference type="EMBL" id="VSRR010132235">
    <property type="protein sequence ID" value="MPD02606.1"/>
    <property type="molecule type" value="Genomic_DNA"/>
</dbReference>
<organism evidence="3 4">
    <name type="scientific">Portunus trituberculatus</name>
    <name type="common">Swimming crab</name>
    <name type="synonym">Neptunus trituberculatus</name>
    <dbReference type="NCBI Taxonomy" id="210409"/>
    <lineage>
        <taxon>Eukaryota</taxon>
        <taxon>Metazoa</taxon>
        <taxon>Ecdysozoa</taxon>
        <taxon>Arthropoda</taxon>
        <taxon>Crustacea</taxon>
        <taxon>Multicrustacea</taxon>
        <taxon>Malacostraca</taxon>
        <taxon>Eumalacostraca</taxon>
        <taxon>Eucarida</taxon>
        <taxon>Decapoda</taxon>
        <taxon>Pleocyemata</taxon>
        <taxon>Brachyura</taxon>
        <taxon>Eubrachyura</taxon>
        <taxon>Portunoidea</taxon>
        <taxon>Portunidae</taxon>
        <taxon>Portuninae</taxon>
        <taxon>Portunus</taxon>
    </lineage>
</organism>
<evidence type="ECO:0000256" key="1">
    <source>
        <dbReference type="SAM" id="MobiDB-lite"/>
    </source>
</evidence>
<evidence type="ECO:0000313" key="3">
    <source>
        <dbReference type="EMBL" id="MPD02606.1"/>
    </source>
</evidence>
<keyword evidence="2" id="KW-0732">Signal</keyword>
<dbReference type="AlphaFoldDB" id="A0A5B7K713"/>
<dbReference type="Proteomes" id="UP000324222">
    <property type="component" value="Unassembled WGS sequence"/>
</dbReference>
<feature type="chain" id="PRO_5022728048" evidence="2">
    <location>
        <begin position="22"/>
        <end position="76"/>
    </location>
</feature>
<proteinExistence type="predicted"/>
<gene>
    <name evidence="3" type="ORF">E2C01_098200</name>
</gene>
<sequence>MLKTVSLFALLVLSPAPPPSSLPPRHTAEGRTLLWKVERMSGGVGLYQQQQREEEEEEEEDFEEVKDEGNDDIARK</sequence>
<protein>
    <submittedName>
        <fullName evidence="3">Uncharacterized protein</fullName>
    </submittedName>
</protein>
<feature type="region of interest" description="Disordered" evidence="1">
    <location>
        <begin position="44"/>
        <end position="76"/>
    </location>
</feature>
<keyword evidence="4" id="KW-1185">Reference proteome</keyword>
<evidence type="ECO:0000313" key="4">
    <source>
        <dbReference type="Proteomes" id="UP000324222"/>
    </source>
</evidence>
<name>A0A5B7K713_PORTR</name>
<evidence type="ECO:0000256" key="2">
    <source>
        <dbReference type="SAM" id="SignalP"/>
    </source>
</evidence>